<protein>
    <submittedName>
        <fullName evidence="2">Uncharacterized protein</fullName>
    </submittedName>
</protein>
<organism evidence="2 3">
    <name type="scientific">Gordonia aichiensis NBRC 108223</name>
    <dbReference type="NCBI Taxonomy" id="1220583"/>
    <lineage>
        <taxon>Bacteria</taxon>
        <taxon>Bacillati</taxon>
        <taxon>Actinomycetota</taxon>
        <taxon>Actinomycetes</taxon>
        <taxon>Mycobacteriales</taxon>
        <taxon>Gordoniaceae</taxon>
        <taxon>Gordonia</taxon>
    </lineage>
</organism>
<keyword evidence="1" id="KW-0812">Transmembrane</keyword>
<name>L7KG48_9ACTN</name>
<proteinExistence type="predicted"/>
<evidence type="ECO:0000313" key="3">
    <source>
        <dbReference type="Proteomes" id="UP000010988"/>
    </source>
</evidence>
<comment type="caution">
    <text evidence="2">The sequence shown here is derived from an EMBL/GenBank/DDBJ whole genome shotgun (WGS) entry which is preliminary data.</text>
</comment>
<accession>L7KG48</accession>
<sequence length="95" mass="10480">MTTFHRSHVSHGNHPMGVVAFVLVLVGFLSLAVSLTMFATHEPTAGIVWALVMVAAFVGSAAVLITLSHRMHHSAFFPVNSDHDRAEYDLMYHQH</sequence>
<dbReference type="OrthoDB" id="4380993at2"/>
<dbReference type="AlphaFoldDB" id="L7KG48"/>
<reference evidence="2 3" key="1">
    <citation type="submission" date="2012-12" db="EMBL/GenBank/DDBJ databases">
        <title>Whole genome shotgun sequence of Gordonia aichiensis NBRC 108223.</title>
        <authorList>
            <person name="Isaki-Nakamura S."/>
            <person name="Hosoyama A."/>
            <person name="Tsuchikane K."/>
            <person name="Ando Y."/>
            <person name="Baba S."/>
            <person name="Ohji S."/>
            <person name="Hamada M."/>
            <person name="Tamura T."/>
            <person name="Yamazoe A."/>
            <person name="Yamazaki S."/>
            <person name="Fujita N."/>
        </authorList>
    </citation>
    <scope>NUCLEOTIDE SEQUENCE [LARGE SCALE GENOMIC DNA]</scope>
    <source>
        <strain evidence="2 3">NBRC 108223</strain>
    </source>
</reference>
<keyword evidence="1" id="KW-1133">Transmembrane helix</keyword>
<evidence type="ECO:0000313" key="2">
    <source>
        <dbReference type="EMBL" id="GAC47579.1"/>
    </source>
</evidence>
<keyword evidence="3" id="KW-1185">Reference proteome</keyword>
<dbReference type="STRING" id="1220583.GOACH_03_06020"/>
<dbReference type="EMBL" id="BANR01000003">
    <property type="protein sequence ID" value="GAC47579.1"/>
    <property type="molecule type" value="Genomic_DNA"/>
</dbReference>
<evidence type="ECO:0000256" key="1">
    <source>
        <dbReference type="SAM" id="Phobius"/>
    </source>
</evidence>
<gene>
    <name evidence="2" type="ORF">GOACH_03_06020</name>
</gene>
<feature type="transmembrane region" description="Helical" evidence="1">
    <location>
        <begin position="46"/>
        <end position="67"/>
    </location>
</feature>
<keyword evidence="1" id="KW-0472">Membrane</keyword>
<dbReference type="RefSeq" id="WP_005171188.1">
    <property type="nucleotide sequence ID" value="NZ_BANR01000003.1"/>
</dbReference>
<feature type="transmembrane region" description="Helical" evidence="1">
    <location>
        <begin position="16"/>
        <end position="40"/>
    </location>
</feature>
<dbReference type="Proteomes" id="UP000010988">
    <property type="component" value="Unassembled WGS sequence"/>
</dbReference>